<comment type="caution">
    <text evidence="3">The sequence shown here is derived from an EMBL/GenBank/DDBJ whole genome shotgun (WGS) entry which is preliminary data.</text>
</comment>
<dbReference type="InterPro" id="IPR026037">
    <property type="entry name" value="PgpA"/>
</dbReference>
<keyword evidence="1" id="KW-0472">Membrane</keyword>
<evidence type="ECO:0000256" key="1">
    <source>
        <dbReference type="SAM" id="Phobius"/>
    </source>
</evidence>
<keyword evidence="1" id="KW-0812">Transmembrane</keyword>
<dbReference type="Proteomes" id="UP000524321">
    <property type="component" value="Unassembled WGS sequence"/>
</dbReference>
<dbReference type="InterPro" id="IPR036681">
    <property type="entry name" value="PgpA-like_sf"/>
</dbReference>
<keyword evidence="1" id="KW-1133">Transmembrane helix</keyword>
<dbReference type="GO" id="GO:0006629">
    <property type="term" value="P:lipid metabolic process"/>
    <property type="evidence" value="ECO:0007669"/>
    <property type="project" value="InterPro"/>
</dbReference>
<protein>
    <submittedName>
        <fullName evidence="3">Phosphatidylglycerophosphatase A</fullName>
    </submittedName>
</protein>
<sequence length="169" mass="18847">MSNNNNHPLDKAPWLHVIISTGLGSGFFPGAPGTFAGFIALAIWYALYLVLFPTTLFWVTFTLIVITTFVGVWTSNVMEKYWGTDPRAVVIDEYVGTWIPLLAAPCGEYTWILAFIGFALFRIIDIFKPLGCRKVEQIMPGGWGVMFDDILAGSYALIIILAIKYLLFV</sequence>
<organism evidence="3 4">
    <name type="scientific">Phocaeicola vulgatus</name>
    <name type="common">Bacteroides vulgatus</name>
    <dbReference type="NCBI Taxonomy" id="821"/>
    <lineage>
        <taxon>Bacteria</taxon>
        <taxon>Pseudomonadati</taxon>
        <taxon>Bacteroidota</taxon>
        <taxon>Bacteroidia</taxon>
        <taxon>Bacteroidales</taxon>
        <taxon>Bacteroidaceae</taxon>
        <taxon>Phocaeicola</taxon>
    </lineage>
</organism>
<evidence type="ECO:0000313" key="4">
    <source>
        <dbReference type="Proteomes" id="UP000524321"/>
    </source>
</evidence>
<dbReference type="EMBL" id="JABWDJ010000002">
    <property type="protein sequence ID" value="NVB72077.1"/>
    <property type="molecule type" value="Genomic_DNA"/>
</dbReference>
<evidence type="ECO:0000259" key="2">
    <source>
        <dbReference type="Pfam" id="PF04608"/>
    </source>
</evidence>
<dbReference type="RefSeq" id="WP_176350309.1">
    <property type="nucleotide sequence ID" value="NZ_JABWDJ010000002.1"/>
</dbReference>
<dbReference type="PANTHER" id="PTHR36305">
    <property type="entry name" value="PHOSPHATIDYLGLYCEROPHOSPHATASE A"/>
    <property type="match status" value="1"/>
</dbReference>
<feature type="transmembrane region" description="Helical" evidence="1">
    <location>
        <begin position="145"/>
        <end position="167"/>
    </location>
</feature>
<reference evidence="3 4" key="2">
    <citation type="submission" date="2020-07" db="EMBL/GenBank/DDBJ databases">
        <title>Bacterial metabolism rescues the inhibition of intestinal drug absorption by food and drug additives.</title>
        <authorList>
            <person name="Zou L."/>
            <person name="Spanogiannopoulos P."/>
            <person name="Chien H.-C."/>
            <person name="Pieper L.M."/>
            <person name="Cai W."/>
            <person name="Khuri N."/>
            <person name="Pottel J."/>
            <person name="Vora B."/>
            <person name="Ni Z."/>
            <person name="Tsakalozou E."/>
            <person name="Zhang W."/>
            <person name="Shoichet B.K."/>
            <person name="Giacomini K.M."/>
            <person name="Turnbaugh P.J."/>
        </authorList>
    </citation>
    <scope>NUCLEOTIDE SEQUENCE [LARGE SCALE GENOMIC DNA]</scope>
    <source>
        <strain evidence="3 4">B33</strain>
    </source>
</reference>
<evidence type="ECO:0000313" key="3">
    <source>
        <dbReference type="EMBL" id="NVB72077.1"/>
    </source>
</evidence>
<feature type="domain" description="YutG/PgpA" evidence="2">
    <location>
        <begin position="18"/>
        <end position="163"/>
    </location>
</feature>
<dbReference type="InterPro" id="IPR007686">
    <property type="entry name" value="YutG/PgpA"/>
</dbReference>
<accession>A0A7Y6PA67</accession>
<reference evidence="3 4" key="1">
    <citation type="submission" date="2020-04" db="EMBL/GenBank/DDBJ databases">
        <authorList>
            <person name="Pieper L."/>
        </authorList>
    </citation>
    <scope>NUCLEOTIDE SEQUENCE [LARGE SCALE GENOMIC DNA]</scope>
    <source>
        <strain evidence="3 4">B33</strain>
    </source>
</reference>
<proteinExistence type="predicted"/>
<dbReference type="GO" id="GO:0008962">
    <property type="term" value="F:phosphatidylglycerophosphatase activity"/>
    <property type="evidence" value="ECO:0007669"/>
    <property type="project" value="InterPro"/>
</dbReference>
<feature type="transmembrane region" description="Helical" evidence="1">
    <location>
        <begin position="56"/>
        <end position="78"/>
    </location>
</feature>
<dbReference type="PIRSF" id="PIRSF006162">
    <property type="entry name" value="PgpA"/>
    <property type="match status" value="1"/>
</dbReference>
<feature type="transmembrane region" description="Helical" evidence="1">
    <location>
        <begin position="98"/>
        <end position="124"/>
    </location>
</feature>
<dbReference type="PANTHER" id="PTHR36305:SF1">
    <property type="entry name" value="PHOSPHATIDYLGLYCEROPHOSPHATASE A"/>
    <property type="match status" value="1"/>
</dbReference>
<dbReference type="AlphaFoldDB" id="A0A7Y6PA67"/>
<dbReference type="SUPFAM" id="SSF101307">
    <property type="entry name" value="YutG-like"/>
    <property type="match status" value="1"/>
</dbReference>
<gene>
    <name evidence="3" type="ORF">HUV05_00860</name>
</gene>
<feature type="transmembrane region" description="Helical" evidence="1">
    <location>
        <begin position="34"/>
        <end position="51"/>
    </location>
</feature>
<dbReference type="CDD" id="cd06971">
    <property type="entry name" value="PgpA"/>
    <property type="match status" value="1"/>
</dbReference>
<dbReference type="Pfam" id="PF04608">
    <property type="entry name" value="PgpA"/>
    <property type="match status" value="1"/>
</dbReference>
<name>A0A7Y6PA67_PHOVU</name>